<organism evidence="1 2">
    <name type="scientific">Magnetovibrio blakemorei</name>
    <dbReference type="NCBI Taxonomy" id="28181"/>
    <lineage>
        <taxon>Bacteria</taxon>
        <taxon>Pseudomonadati</taxon>
        <taxon>Pseudomonadota</taxon>
        <taxon>Alphaproteobacteria</taxon>
        <taxon>Rhodospirillales</taxon>
        <taxon>Magnetovibrionaceae</taxon>
        <taxon>Magnetovibrio</taxon>
    </lineage>
</organism>
<gene>
    <name evidence="1" type="ORF">BEN30_13960</name>
</gene>
<keyword evidence="2" id="KW-1185">Reference proteome</keyword>
<dbReference type="RefSeq" id="WP_069958686.1">
    <property type="nucleotide sequence ID" value="NZ_MCGG01000048.1"/>
</dbReference>
<dbReference type="STRING" id="28181.BEN30_13960"/>
<name>A0A1E5Q5I0_9PROT</name>
<dbReference type="EMBL" id="MCGG01000048">
    <property type="protein sequence ID" value="OEJ65558.1"/>
    <property type="molecule type" value="Genomic_DNA"/>
</dbReference>
<evidence type="ECO:0000313" key="2">
    <source>
        <dbReference type="Proteomes" id="UP000095347"/>
    </source>
</evidence>
<dbReference type="GO" id="GO:0003677">
    <property type="term" value="F:DNA binding"/>
    <property type="evidence" value="ECO:0007669"/>
    <property type="project" value="InterPro"/>
</dbReference>
<dbReference type="InterPro" id="IPR001387">
    <property type="entry name" value="Cro/C1-type_HTH"/>
</dbReference>
<dbReference type="Proteomes" id="UP000095347">
    <property type="component" value="Unassembled WGS sequence"/>
</dbReference>
<protein>
    <submittedName>
        <fullName evidence="1">Uncharacterized protein</fullName>
    </submittedName>
</protein>
<evidence type="ECO:0000313" key="1">
    <source>
        <dbReference type="EMBL" id="OEJ65558.1"/>
    </source>
</evidence>
<proteinExistence type="predicted"/>
<reference evidence="2" key="1">
    <citation type="submission" date="2016-07" db="EMBL/GenBank/DDBJ databases">
        <authorList>
            <person name="Florea S."/>
            <person name="Webb J.S."/>
            <person name="Jaromczyk J."/>
            <person name="Schardl C.L."/>
        </authorList>
    </citation>
    <scope>NUCLEOTIDE SEQUENCE [LARGE SCALE GENOMIC DNA]</scope>
    <source>
        <strain evidence="2">MV-1</strain>
    </source>
</reference>
<dbReference type="CDD" id="cd00093">
    <property type="entry name" value="HTH_XRE"/>
    <property type="match status" value="1"/>
</dbReference>
<dbReference type="InterPro" id="IPR010982">
    <property type="entry name" value="Lambda_DNA-bd_dom_sf"/>
</dbReference>
<dbReference type="AlphaFoldDB" id="A0A1E5Q5I0"/>
<comment type="caution">
    <text evidence="1">The sequence shown here is derived from an EMBL/GenBank/DDBJ whole genome shotgun (WGS) entry which is preliminary data.</text>
</comment>
<dbReference type="SUPFAM" id="SSF47413">
    <property type="entry name" value="lambda repressor-like DNA-binding domains"/>
    <property type="match status" value="1"/>
</dbReference>
<accession>A0A1E5Q5I0</accession>
<sequence>MAAAVDSAATMASQAERVVAQEGCVENGEGSGSTGHVPVFGAFDDLGLTGRDVAELVGVTPPTVSKWRSAKVRIPNEKLAFLTLVLAHLLDEADMGCTMNVEGPIDTMHGRGPIEAARAGLAYQDVLNRDLPVSDVRAAAQRFRAWWESGHAQKLQDKRFSPPASADILRALQNMRKKR</sequence>